<sequence>MSKHQPLAHWDDILLLDRQLTDEERMVRDTAREYCQTKLMPRVLEANRHEIFDREIMREMGELGLLGSTIEGYGCAGLNYVSYGLVAREVERVDSGYRSAMSVQSSLVMYPISAYGSEEQKEKYLPKLATGEWVGCFGLTEPDAGSDPGGMKTRAKKVDGGYRLTGSKMWITNSPIADVFVVWAKDDEDVIRGFILEKGMEGLSAPKIEGKFSLRASITGEIVMDNVFVPEENKFPEIGGLRGPFGCLNRARYGISWGAMGAAEFCWHAARQYGLDRKQFNRPLAQTQLFQKKLADMQTEIALGLQGSLRVGRIMDEDKHFDPTMISLVKRNNCGKALEIARVARDMHGGNGIADEFHVIRHVMNLEAVNTYEGTHDVHALILGRAQTGLQAFC</sequence>
<dbReference type="GO" id="GO:0000062">
    <property type="term" value="F:fatty-acyl-CoA binding"/>
    <property type="evidence" value="ECO:0007669"/>
    <property type="project" value="TreeGrafter"/>
</dbReference>
<feature type="domain" description="Acyl-CoA oxidase/dehydrogenase middle" evidence="13">
    <location>
        <begin position="136"/>
        <end position="227"/>
    </location>
</feature>
<evidence type="ECO:0000256" key="11">
    <source>
        <dbReference type="RuleBase" id="RU362125"/>
    </source>
</evidence>
<gene>
    <name evidence="15" type="ORF">A3224_07435</name>
    <name evidence="16" type="ORF">OQJ68_13770</name>
</gene>
<evidence type="ECO:0000259" key="12">
    <source>
        <dbReference type="Pfam" id="PF00441"/>
    </source>
</evidence>
<keyword evidence="5" id="KW-0809">Transit peptide</keyword>
<keyword evidence="3 11" id="KW-0285">Flavoprotein</keyword>
<dbReference type="InterPro" id="IPR037069">
    <property type="entry name" value="AcylCoA_DH/ox_N_sf"/>
</dbReference>
<evidence type="ECO:0000256" key="5">
    <source>
        <dbReference type="ARBA" id="ARBA00022946"/>
    </source>
</evidence>
<dbReference type="CDD" id="cd01151">
    <property type="entry name" value="GCD"/>
    <property type="match status" value="1"/>
</dbReference>
<dbReference type="GO" id="GO:0004361">
    <property type="term" value="F:glutaryl-CoA dehydrogenase activity"/>
    <property type="evidence" value="ECO:0007669"/>
    <property type="project" value="UniProtKB-EC"/>
</dbReference>
<dbReference type="GO" id="GO:0033539">
    <property type="term" value="P:fatty acid beta-oxidation using acyl-CoA dehydrogenase"/>
    <property type="evidence" value="ECO:0007669"/>
    <property type="project" value="TreeGrafter"/>
</dbReference>
<dbReference type="InterPro" id="IPR009075">
    <property type="entry name" value="AcylCo_DH/oxidase_C"/>
</dbReference>
<keyword evidence="17" id="KW-1185">Reference proteome</keyword>
<proteinExistence type="inferred from homology"/>
<accession>A0A143HLR6</accession>
<dbReference type="FunFam" id="1.10.540.10:FF:000003">
    <property type="entry name" value="glutaryl-CoA dehydrogenase, mitochondrial"/>
    <property type="match status" value="1"/>
</dbReference>
<dbReference type="SUPFAM" id="SSF56645">
    <property type="entry name" value="Acyl-CoA dehydrogenase NM domain-like"/>
    <property type="match status" value="1"/>
</dbReference>
<evidence type="ECO:0000256" key="3">
    <source>
        <dbReference type="ARBA" id="ARBA00022630"/>
    </source>
</evidence>
<dbReference type="EMBL" id="CP014864">
    <property type="protein sequence ID" value="AMX02436.1"/>
    <property type="molecule type" value="Genomic_DNA"/>
</dbReference>
<dbReference type="AlphaFoldDB" id="A0A143HLR6"/>
<reference evidence="16" key="3">
    <citation type="submission" date="2022-11" db="EMBL/GenBank/DDBJ databases">
        <title>Chitin-degrading and fungicidal potential of chitinolytic bacterial strains from marine environment of the Pacific Ocean regions.</title>
        <authorList>
            <person name="Pentekhina I."/>
            <person name="Nedashkovskaya O."/>
            <person name="Seitkalieva A."/>
            <person name="Podvolotskaya A."/>
            <person name="Tekutyeva L."/>
            <person name="Balabanova L."/>
        </authorList>
    </citation>
    <scope>NUCLEOTIDE SEQUENCE</scope>
    <source>
        <strain evidence="16">KMM 6838</strain>
    </source>
</reference>
<evidence type="ECO:0000256" key="1">
    <source>
        <dbReference type="ARBA" id="ARBA00001974"/>
    </source>
</evidence>
<evidence type="ECO:0000313" key="16">
    <source>
        <dbReference type="EMBL" id="MCX2802858.1"/>
    </source>
</evidence>
<dbReference type="PANTHER" id="PTHR42807">
    <property type="entry name" value="GLUTARYL-COA DEHYDROGENASE, MITOCHONDRIAL"/>
    <property type="match status" value="1"/>
</dbReference>
<dbReference type="Gene3D" id="1.20.140.10">
    <property type="entry name" value="Butyryl-CoA Dehydrogenase, subunit A, domain 3"/>
    <property type="match status" value="1"/>
</dbReference>
<dbReference type="PANTHER" id="PTHR42807:SF1">
    <property type="entry name" value="GLUTARYL-COA DEHYDROGENASE, MITOCHONDRIAL"/>
    <property type="match status" value="1"/>
</dbReference>
<evidence type="ECO:0000259" key="14">
    <source>
        <dbReference type="Pfam" id="PF02771"/>
    </source>
</evidence>
<comment type="cofactor">
    <cofactor evidence="1 11">
        <name>FAD</name>
        <dbReference type="ChEBI" id="CHEBI:57692"/>
    </cofactor>
</comment>
<dbReference type="KEGG" id="mthd:A3224_07435"/>
<comment type="pathway">
    <text evidence="7">Amino-acid metabolism; lysine degradation.</text>
</comment>
<evidence type="ECO:0000259" key="13">
    <source>
        <dbReference type="Pfam" id="PF02770"/>
    </source>
</evidence>
<dbReference type="EC" id="1.3.8.6" evidence="9"/>
<evidence type="ECO:0000313" key="17">
    <source>
        <dbReference type="Proteomes" id="UP000076077"/>
    </source>
</evidence>
<feature type="domain" description="Acyl-CoA dehydrogenase/oxidase C-terminal" evidence="12">
    <location>
        <begin position="246"/>
        <end position="386"/>
    </location>
</feature>
<evidence type="ECO:0000256" key="10">
    <source>
        <dbReference type="ARBA" id="ARBA00049493"/>
    </source>
</evidence>
<dbReference type="FunFam" id="2.40.110.10:FF:000008">
    <property type="entry name" value="Glutaryl-CoA dehydrogenase, mitochondrial"/>
    <property type="match status" value="1"/>
</dbReference>
<dbReference type="InterPro" id="IPR013786">
    <property type="entry name" value="AcylCoA_DH/ox_N"/>
</dbReference>
<dbReference type="GO" id="GO:0050660">
    <property type="term" value="F:flavin adenine dinucleotide binding"/>
    <property type="evidence" value="ECO:0007669"/>
    <property type="project" value="InterPro"/>
</dbReference>
<dbReference type="PROSITE" id="PS00073">
    <property type="entry name" value="ACYL_COA_DH_2"/>
    <property type="match status" value="1"/>
</dbReference>
<dbReference type="Gene3D" id="1.10.540.10">
    <property type="entry name" value="Acyl-CoA dehydrogenase/oxidase, N-terminal domain"/>
    <property type="match status" value="1"/>
</dbReference>
<dbReference type="STRING" id="252514.A3224_07435"/>
<dbReference type="InterPro" id="IPR036250">
    <property type="entry name" value="AcylCo_DH-like_C"/>
</dbReference>
<reference evidence="17" key="2">
    <citation type="submission" date="2016-03" db="EMBL/GenBank/DDBJ databases">
        <authorList>
            <person name="Lee Y.-S."/>
            <person name="Choi Y.-L."/>
        </authorList>
    </citation>
    <scope>NUCLEOTIDE SEQUENCE [LARGE SCALE GENOMIC DNA]</scope>
    <source>
        <strain evidence="17">DAU221</strain>
    </source>
</reference>
<dbReference type="FunFam" id="1.20.140.10:FF:000006">
    <property type="entry name" value="Glutaryl-CoA dehydrogenase, mitochondrial"/>
    <property type="match status" value="1"/>
</dbReference>
<dbReference type="GeneID" id="76607880"/>
<keyword evidence="6 11" id="KW-0560">Oxidoreductase</keyword>
<dbReference type="InterPro" id="IPR009100">
    <property type="entry name" value="AcylCoA_DH/oxidase_NM_dom_sf"/>
</dbReference>
<evidence type="ECO:0000256" key="2">
    <source>
        <dbReference type="ARBA" id="ARBA00009347"/>
    </source>
</evidence>
<dbReference type="InterPro" id="IPR006091">
    <property type="entry name" value="Acyl-CoA_Oxase/DH_mid-dom"/>
</dbReference>
<dbReference type="Pfam" id="PF02771">
    <property type="entry name" value="Acyl-CoA_dh_N"/>
    <property type="match status" value="1"/>
</dbReference>
<protein>
    <recommendedName>
        <fullName evidence="9">glutaryl-CoA dehydrogenase (ETF)</fullName>
        <ecNumber evidence="9">1.3.8.6</ecNumber>
    </recommendedName>
</protein>
<dbReference type="Gene3D" id="2.40.110.10">
    <property type="entry name" value="Butyryl-CoA Dehydrogenase, subunit A, domain 2"/>
    <property type="match status" value="1"/>
</dbReference>
<dbReference type="Proteomes" id="UP000076077">
    <property type="component" value="Chromosome"/>
</dbReference>
<evidence type="ECO:0000313" key="15">
    <source>
        <dbReference type="EMBL" id="AMX02436.1"/>
    </source>
</evidence>
<comment type="catalytic activity">
    <reaction evidence="10">
        <text>glutaryl-CoA + oxidized [electron-transfer flavoprotein] + 2 H(+) = (2E)-butenoyl-CoA + reduced [electron-transfer flavoprotein] + CO2</text>
        <dbReference type="Rhea" id="RHEA:13389"/>
        <dbReference type="Rhea" id="RHEA-COMP:10685"/>
        <dbReference type="Rhea" id="RHEA-COMP:10686"/>
        <dbReference type="ChEBI" id="CHEBI:15378"/>
        <dbReference type="ChEBI" id="CHEBI:16526"/>
        <dbReference type="ChEBI" id="CHEBI:57332"/>
        <dbReference type="ChEBI" id="CHEBI:57378"/>
        <dbReference type="ChEBI" id="CHEBI:57692"/>
        <dbReference type="ChEBI" id="CHEBI:58307"/>
        <dbReference type="EC" id="1.3.8.6"/>
    </reaction>
</comment>
<evidence type="ECO:0000256" key="7">
    <source>
        <dbReference type="ARBA" id="ARBA00037899"/>
    </source>
</evidence>
<dbReference type="Pfam" id="PF00441">
    <property type="entry name" value="Acyl-CoA_dh_1"/>
    <property type="match status" value="1"/>
</dbReference>
<dbReference type="RefSeq" id="WP_067153046.1">
    <property type="nucleotide sequence ID" value="NZ_CP014864.1"/>
</dbReference>
<dbReference type="Pfam" id="PF02770">
    <property type="entry name" value="Acyl-CoA_dh_M"/>
    <property type="match status" value="1"/>
</dbReference>
<dbReference type="SUPFAM" id="SSF47203">
    <property type="entry name" value="Acyl-CoA dehydrogenase C-terminal domain-like"/>
    <property type="match status" value="1"/>
</dbReference>
<dbReference type="OrthoDB" id="6138585at2"/>
<dbReference type="EMBL" id="JAPHQB010000025">
    <property type="protein sequence ID" value="MCX2802858.1"/>
    <property type="molecule type" value="Genomic_DNA"/>
</dbReference>
<organism evidence="15 17">
    <name type="scientific">Microbulbifer thermotolerans</name>
    <dbReference type="NCBI Taxonomy" id="252514"/>
    <lineage>
        <taxon>Bacteria</taxon>
        <taxon>Pseudomonadati</taxon>
        <taxon>Pseudomonadota</taxon>
        <taxon>Gammaproteobacteria</taxon>
        <taxon>Cellvibrionales</taxon>
        <taxon>Microbulbiferaceae</taxon>
        <taxon>Microbulbifer</taxon>
    </lineage>
</organism>
<keyword evidence="4 11" id="KW-0274">FAD</keyword>
<feature type="domain" description="Acyl-CoA dehydrogenase/oxidase N-terminal" evidence="14">
    <location>
        <begin position="21"/>
        <end position="132"/>
    </location>
</feature>
<dbReference type="Proteomes" id="UP001209730">
    <property type="component" value="Unassembled WGS sequence"/>
</dbReference>
<evidence type="ECO:0000256" key="6">
    <source>
        <dbReference type="ARBA" id="ARBA00023002"/>
    </source>
</evidence>
<evidence type="ECO:0000256" key="4">
    <source>
        <dbReference type="ARBA" id="ARBA00022827"/>
    </source>
</evidence>
<comment type="pathway">
    <text evidence="8">Amino-acid metabolism; tryptophan metabolism.</text>
</comment>
<dbReference type="InterPro" id="IPR052033">
    <property type="entry name" value="Glutaryl-CoA_DH_mitochondrial"/>
</dbReference>
<evidence type="ECO:0000256" key="9">
    <source>
        <dbReference type="ARBA" id="ARBA00039033"/>
    </source>
</evidence>
<comment type="similarity">
    <text evidence="2 11">Belongs to the acyl-CoA dehydrogenase family.</text>
</comment>
<evidence type="ECO:0000256" key="8">
    <source>
        <dbReference type="ARBA" id="ARBA00037927"/>
    </source>
</evidence>
<name>A0A143HLR6_MICTH</name>
<dbReference type="GO" id="GO:0046949">
    <property type="term" value="P:fatty-acyl-CoA biosynthetic process"/>
    <property type="evidence" value="ECO:0007669"/>
    <property type="project" value="TreeGrafter"/>
</dbReference>
<dbReference type="PROSITE" id="PS00072">
    <property type="entry name" value="ACYL_COA_DH_1"/>
    <property type="match status" value="1"/>
</dbReference>
<reference evidence="15" key="1">
    <citation type="submission" date="2016-03" db="EMBL/GenBank/DDBJ databases">
        <authorList>
            <person name="Ploux O."/>
        </authorList>
    </citation>
    <scope>NUCLEOTIDE SEQUENCE [LARGE SCALE GENOMIC DNA]</scope>
    <source>
        <strain evidence="15">DAU221</strain>
    </source>
</reference>
<dbReference type="InterPro" id="IPR046373">
    <property type="entry name" value="Acyl-CoA_Oxase/DH_mid-dom_sf"/>
</dbReference>
<dbReference type="InterPro" id="IPR006089">
    <property type="entry name" value="Acyl-CoA_DH_CS"/>
</dbReference>